<dbReference type="InterPro" id="IPR045196">
    <property type="entry name" value="IF2/IF5"/>
</dbReference>
<sequence>MADVTEEENSTATEPTEGDDDVDAGLFDGKKKKKKKTKEGGEESGASADLDAVFAVKKKKSSKKEKKETEDGEDNGGDDLLDEMFASKKKKSSKKEKKEKEDKGGEEDAGGAGGDEVDLDAAFAGSKKKKRSKRKDEGAEAGSAVYDSNEANYSYDELLERMQTLLQDGDPTKSVTSGRVPIKMPPITLVRIGTKKTRWDNFHDICKCMNRTLEHVFQFLVAELGTEGSIDGNNRLVLRGKYIPKGIESLLRKYIGEYVACSTCKSPNTSLSRDSVSRLFFVHCQSCGSSRSVAPIRTGFHAQTRADRRALRK</sequence>
<dbReference type="SUPFAM" id="SSF100966">
    <property type="entry name" value="Translation initiation factor 2 beta, aIF2beta, N-terminal domain"/>
    <property type="match status" value="1"/>
</dbReference>
<dbReference type="InterPro" id="IPR016189">
    <property type="entry name" value="Transl_init_fac_IF2/IF5_N"/>
</dbReference>
<dbReference type="PANTHER" id="PTHR23001">
    <property type="entry name" value="EUKARYOTIC TRANSLATION INITIATION FACTOR"/>
    <property type="match status" value="1"/>
</dbReference>
<dbReference type="GO" id="GO:0001731">
    <property type="term" value="P:formation of translation preinitiation complex"/>
    <property type="evidence" value="ECO:0007669"/>
    <property type="project" value="TreeGrafter"/>
</dbReference>
<protein>
    <recommendedName>
        <fullName evidence="5">Translation initiation factor IF2/IF5 domain-containing protein</fullName>
    </recommendedName>
</protein>
<keyword evidence="3" id="KW-0648">Protein biosynthesis</keyword>
<comment type="similarity">
    <text evidence="1">Belongs to the eIF-2-beta/eIF-5 family.</text>
</comment>
<feature type="compositionally biased region" description="Acidic residues" evidence="4">
    <location>
        <begin position="70"/>
        <end position="82"/>
    </location>
</feature>
<organism evidence="6 7">
    <name type="scientific">Nannochloropsis salina CCMP1776</name>
    <dbReference type="NCBI Taxonomy" id="1027361"/>
    <lineage>
        <taxon>Eukaryota</taxon>
        <taxon>Sar</taxon>
        <taxon>Stramenopiles</taxon>
        <taxon>Ochrophyta</taxon>
        <taxon>Eustigmatophyceae</taxon>
        <taxon>Eustigmatales</taxon>
        <taxon>Monodopsidaceae</taxon>
        <taxon>Microchloropsis</taxon>
        <taxon>Microchloropsis salina</taxon>
    </lineage>
</organism>
<reference evidence="6 7" key="1">
    <citation type="submission" date="2019-01" db="EMBL/GenBank/DDBJ databases">
        <title>Nuclear Genome Assembly of the Microalgal Biofuel strain Nannochloropsis salina CCMP1776.</title>
        <authorList>
            <person name="Hovde B."/>
        </authorList>
    </citation>
    <scope>NUCLEOTIDE SEQUENCE [LARGE SCALE GENOMIC DNA]</scope>
    <source>
        <strain evidence="6 7">CCMP1776</strain>
    </source>
</reference>
<name>A0A4D9DAI4_9STRA</name>
<dbReference type="EMBL" id="SDOX01000001">
    <property type="protein sequence ID" value="TFJ88711.1"/>
    <property type="molecule type" value="Genomic_DNA"/>
</dbReference>
<dbReference type="InterPro" id="IPR016190">
    <property type="entry name" value="Transl_init_fac_IF2/IF5_Zn-bd"/>
</dbReference>
<evidence type="ECO:0000256" key="2">
    <source>
        <dbReference type="ARBA" id="ARBA00022540"/>
    </source>
</evidence>
<dbReference type="AlphaFoldDB" id="A0A4D9DAI4"/>
<evidence type="ECO:0000259" key="5">
    <source>
        <dbReference type="SMART" id="SM00653"/>
    </source>
</evidence>
<feature type="domain" description="Translation initiation factor IF2/IF5" evidence="5">
    <location>
        <begin position="179"/>
        <end position="290"/>
    </location>
</feature>
<dbReference type="Gene3D" id="3.30.30.170">
    <property type="match status" value="1"/>
</dbReference>
<dbReference type="Proteomes" id="UP000355283">
    <property type="component" value="Unassembled WGS sequence"/>
</dbReference>
<dbReference type="InterPro" id="IPR002735">
    <property type="entry name" value="Transl_init_fac_IF2/IF5_dom"/>
</dbReference>
<dbReference type="GO" id="GO:0003743">
    <property type="term" value="F:translation initiation factor activity"/>
    <property type="evidence" value="ECO:0007669"/>
    <property type="project" value="UniProtKB-KW"/>
</dbReference>
<evidence type="ECO:0000313" key="7">
    <source>
        <dbReference type="Proteomes" id="UP000355283"/>
    </source>
</evidence>
<dbReference type="OrthoDB" id="10255414at2759"/>
<feature type="compositionally biased region" description="Acidic residues" evidence="4">
    <location>
        <begin position="104"/>
        <end position="119"/>
    </location>
</feature>
<evidence type="ECO:0000256" key="1">
    <source>
        <dbReference type="ARBA" id="ARBA00010397"/>
    </source>
</evidence>
<keyword evidence="2" id="KW-0396">Initiation factor</keyword>
<dbReference type="SUPFAM" id="SSF75689">
    <property type="entry name" value="Zinc-binding domain of translation initiation factor 2 beta"/>
    <property type="match status" value="1"/>
</dbReference>
<dbReference type="SMART" id="SM00653">
    <property type="entry name" value="eIF2B_5"/>
    <property type="match status" value="1"/>
</dbReference>
<comment type="caution">
    <text evidence="6">The sequence shown here is derived from an EMBL/GenBank/DDBJ whole genome shotgun (WGS) entry which is preliminary data.</text>
</comment>
<gene>
    <name evidence="6" type="ORF">NSK_000280</name>
</gene>
<evidence type="ECO:0000256" key="4">
    <source>
        <dbReference type="SAM" id="MobiDB-lite"/>
    </source>
</evidence>
<keyword evidence="7" id="KW-1185">Reference proteome</keyword>
<dbReference type="PANTHER" id="PTHR23001:SF3">
    <property type="entry name" value="EUKARYOTIC TRANSLATION INITIATION FACTOR 2 SUBUNIT 2"/>
    <property type="match status" value="1"/>
</dbReference>
<evidence type="ECO:0000256" key="3">
    <source>
        <dbReference type="ARBA" id="ARBA00022917"/>
    </source>
</evidence>
<feature type="region of interest" description="Disordered" evidence="4">
    <location>
        <begin position="1"/>
        <end position="143"/>
    </location>
</feature>
<proteinExistence type="inferred from homology"/>
<dbReference type="FunFam" id="3.30.30.170:FF:000001">
    <property type="entry name" value="Eukaryotic translation initiation factor 2 subunit"/>
    <property type="match status" value="1"/>
</dbReference>
<dbReference type="GO" id="GO:0031369">
    <property type="term" value="F:translation initiation factor binding"/>
    <property type="evidence" value="ECO:0007669"/>
    <property type="project" value="TreeGrafter"/>
</dbReference>
<accession>A0A4D9DAI4</accession>
<dbReference type="GO" id="GO:0003729">
    <property type="term" value="F:mRNA binding"/>
    <property type="evidence" value="ECO:0007669"/>
    <property type="project" value="TreeGrafter"/>
</dbReference>
<dbReference type="Pfam" id="PF01873">
    <property type="entry name" value="eIF-5_eIF-2B"/>
    <property type="match status" value="1"/>
</dbReference>
<dbReference type="GO" id="GO:0005850">
    <property type="term" value="C:eukaryotic translation initiation factor 2 complex"/>
    <property type="evidence" value="ECO:0007669"/>
    <property type="project" value="TreeGrafter"/>
</dbReference>
<evidence type="ECO:0000313" key="6">
    <source>
        <dbReference type="EMBL" id="TFJ88711.1"/>
    </source>
</evidence>